<evidence type="ECO:0000256" key="7">
    <source>
        <dbReference type="ARBA" id="ARBA00023015"/>
    </source>
</evidence>
<gene>
    <name evidence="13" type="ORF">CEUTPL_LOCUS6292</name>
</gene>
<dbReference type="GO" id="GO:0097550">
    <property type="term" value="C:transcription preinitiation complex"/>
    <property type="evidence" value="ECO:0007669"/>
    <property type="project" value="TreeGrafter"/>
</dbReference>
<evidence type="ECO:0000256" key="6">
    <source>
        <dbReference type="ARBA" id="ARBA00022833"/>
    </source>
</evidence>
<feature type="domain" description="TFIIB-type" evidence="12">
    <location>
        <begin position="3"/>
        <end position="34"/>
    </location>
</feature>
<organism evidence="13 14">
    <name type="scientific">Ceutorhynchus assimilis</name>
    <name type="common">cabbage seed weevil</name>
    <dbReference type="NCBI Taxonomy" id="467358"/>
    <lineage>
        <taxon>Eukaryota</taxon>
        <taxon>Metazoa</taxon>
        <taxon>Ecdysozoa</taxon>
        <taxon>Arthropoda</taxon>
        <taxon>Hexapoda</taxon>
        <taxon>Insecta</taxon>
        <taxon>Pterygota</taxon>
        <taxon>Neoptera</taxon>
        <taxon>Endopterygota</taxon>
        <taxon>Coleoptera</taxon>
        <taxon>Polyphaga</taxon>
        <taxon>Cucujiformia</taxon>
        <taxon>Curculionidae</taxon>
        <taxon>Ceutorhynchinae</taxon>
        <taxon>Ceutorhynchus</taxon>
    </lineage>
</organism>
<keyword evidence="6" id="KW-0862">Zinc</keyword>
<protein>
    <recommendedName>
        <fullName evidence="12">TFIIB-type domain-containing protein</fullName>
    </recommendedName>
</protein>
<dbReference type="GO" id="GO:0000995">
    <property type="term" value="F:RNA polymerase III general transcription initiation factor activity"/>
    <property type="evidence" value="ECO:0007669"/>
    <property type="project" value="TreeGrafter"/>
</dbReference>
<dbReference type="GO" id="GO:0005634">
    <property type="term" value="C:nucleus"/>
    <property type="evidence" value="ECO:0007669"/>
    <property type="project" value="UniProtKB-SubCell"/>
</dbReference>
<dbReference type="SUPFAM" id="SSF57783">
    <property type="entry name" value="Zinc beta-ribbon"/>
    <property type="match status" value="1"/>
</dbReference>
<evidence type="ECO:0000256" key="11">
    <source>
        <dbReference type="SAM" id="Coils"/>
    </source>
</evidence>
<evidence type="ECO:0000313" key="13">
    <source>
        <dbReference type="EMBL" id="CAG9765687.1"/>
    </source>
</evidence>
<dbReference type="AlphaFoldDB" id="A0A9N9MLT1"/>
<evidence type="ECO:0000256" key="5">
    <source>
        <dbReference type="ARBA" id="ARBA00022771"/>
    </source>
</evidence>
<keyword evidence="3" id="KW-0479">Metal-binding</keyword>
<comment type="similarity">
    <text evidence="2">Belongs to the TFIIB family.</text>
</comment>
<evidence type="ECO:0000256" key="2">
    <source>
        <dbReference type="ARBA" id="ARBA00010857"/>
    </source>
</evidence>
<sequence>MSSGRKCKNCGSSDIEVDPARGDAVCTNCGSVLEDNIIVSEVQYEEGAHGTSNAIGQFVASDSKGGAAKFGAWQGQRTVNSLVQIAIPVQGVSVGNVLELTLQKLCHNELFCSIAQTVKPKSLRDHVNKLVLEGTENDRHIARLNKRTTDVEDEVHNYQQKNKELLGQIEELNNQSSKMSAELVELDELKNRDTYQR</sequence>
<dbReference type="GO" id="GO:0001006">
    <property type="term" value="F:RNA polymerase III type 3 promoter sequence-specific DNA binding"/>
    <property type="evidence" value="ECO:0007669"/>
    <property type="project" value="TreeGrafter"/>
</dbReference>
<dbReference type="OrthoDB" id="511529at2759"/>
<dbReference type="PROSITE" id="PS51134">
    <property type="entry name" value="ZF_TFIIB"/>
    <property type="match status" value="1"/>
</dbReference>
<dbReference type="Proteomes" id="UP001152799">
    <property type="component" value="Chromosome 3"/>
</dbReference>
<dbReference type="FunFam" id="2.20.25.10:FF:000012">
    <property type="entry name" value="Putative transcription factor IIIB 90 kDa subunit"/>
    <property type="match status" value="1"/>
</dbReference>
<evidence type="ECO:0000256" key="1">
    <source>
        <dbReference type="ARBA" id="ARBA00004123"/>
    </source>
</evidence>
<dbReference type="InterPro" id="IPR000812">
    <property type="entry name" value="TFIIB"/>
</dbReference>
<dbReference type="EMBL" id="OU892279">
    <property type="protein sequence ID" value="CAG9765687.1"/>
    <property type="molecule type" value="Genomic_DNA"/>
</dbReference>
<keyword evidence="5 10" id="KW-0863">Zinc-finger</keyword>
<proteinExistence type="inferred from homology"/>
<keyword evidence="14" id="KW-1185">Reference proteome</keyword>
<evidence type="ECO:0000256" key="10">
    <source>
        <dbReference type="PROSITE-ProRule" id="PRU00469"/>
    </source>
</evidence>
<evidence type="ECO:0000313" key="14">
    <source>
        <dbReference type="Proteomes" id="UP001152799"/>
    </source>
</evidence>
<evidence type="ECO:0000256" key="3">
    <source>
        <dbReference type="ARBA" id="ARBA00022723"/>
    </source>
</evidence>
<dbReference type="InterPro" id="IPR013137">
    <property type="entry name" value="Znf_TFIIB"/>
</dbReference>
<keyword evidence="9" id="KW-0539">Nucleus</keyword>
<keyword evidence="7" id="KW-0805">Transcription regulation</keyword>
<keyword evidence="11" id="KW-0175">Coiled coil</keyword>
<dbReference type="PANTHER" id="PTHR11618:SF4">
    <property type="entry name" value="TRANSCRIPTION FACTOR IIIB 90 KDA SUBUNIT"/>
    <property type="match status" value="1"/>
</dbReference>
<feature type="coiled-coil region" evidence="11">
    <location>
        <begin position="141"/>
        <end position="192"/>
    </location>
</feature>
<evidence type="ECO:0000259" key="12">
    <source>
        <dbReference type="PROSITE" id="PS51134"/>
    </source>
</evidence>
<keyword evidence="4" id="KW-0677">Repeat</keyword>
<dbReference type="Gene3D" id="2.20.25.10">
    <property type="match status" value="1"/>
</dbReference>
<dbReference type="GO" id="GO:0000126">
    <property type="term" value="C:transcription factor TFIIIB complex"/>
    <property type="evidence" value="ECO:0007669"/>
    <property type="project" value="TreeGrafter"/>
</dbReference>
<evidence type="ECO:0000256" key="9">
    <source>
        <dbReference type="ARBA" id="ARBA00023242"/>
    </source>
</evidence>
<dbReference type="Pfam" id="PF08271">
    <property type="entry name" value="Zn_Ribbon_TF"/>
    <property type="match status" value="1"/>
</dbReference>
<keyword evidence="8" id="KW-0804">Transcription</keyword>
<dbReference type="PANTHER" id="PTHR11618">
    <property type="entry name" value="TRANSCRIPTION INITIATION FACTOR IIB-RELATED"/>
    <property type="match status" value="1"/>
</dbReference>
<dbReference type="GO" id="GO:0070897">
    <property type="term" value="P:transcription preinitiation complex assembly"/>
    <property type="evidence" value="ECO:0007669"/>
    <property type="project" value="InterPro"/>
</dbReference>
<comment type="subcellular location">
    <subcellularLocation>
        <location evidence="1">Nucleus</location>
    </subcellularLocation>
</comment>
<accession>A0A9N9MLT1</accession>
<name>A0A9N9MLT1_9CUCU</name>
<evidence type="ECO:0000256" key="8">
    <source>
        <dbReference type="ARBA" id="ARBA00023163"/>
    </source>
</evidence>
<evidence type="ECO:0000256" key="4">
    <source>
        <dbReference type="ARBA" id="ARBA00022737"/>
    </source>
</evidence>
<reference evidence="13" key="1">
    <citation type="submission" date="2022-01" db="EMBL/GenBank/DDBJ databases">
        <authorList>
            <person name="King R."/>
        </authorList>
    </citation>
    <scope>NUCLEOTIDE SEQUENCE</scope>
</reference>
<dbReference type="GO" id="GO:0008270">
    <property type="term" value="F:zinc ion binding"/>
    <property type="evidence" value="ECO:0007669"/>
    <property type="project" value="UniProtKB-KW"/>
</dbReference>